<keyword evidence="1" id="KW-0539">Nucleus</keyword>
<dbReference type="PROSITE" id="PS50048">
    <property type="entry name" value="ZN2_CY6_FUNGAL_2"/>
    <property type="match status" value="1"/>
</dbReference>
<dbReference type="GO" id="GO:0008270">
    <property type="term" value="F:zinc ion binding"/>
    <property type="evidence" value="ECO:0007669"/>
    <property type="project" value="InterPro"/>
</dbReference>
<comment type="caution">
    <text evidence="4">The sequence shown here is derived from an EMBL/GenBank/DDBJ whole genome shotgun (WGS) entry which is preliminary data.</text>
</comment>
<dbReference type="PROSITE" id="PS00463">
    <property type="entry name" value="ZN2_CY6_FUNGAL_1"/>
    <property type="match status" value="1"/>
</dbReference>
<dbReference type="PANTHER" id="PTHR47784:SF5">
    <property type="entry name" value="STEROL UPTAKE CONTROL PROTEIN 2"/>
    <property type="match status" value="1"/>
</dbReference>
<keyword evidence="5" id="KW-1185">Reference proteome</keyword>
<feature type="compositionally biased region" description="Polar residues" evidence="2">
    <location>
        <begin position="335"/>
        <end position="344"/>
    </location>
</feature>
<evidence type="ECO:0000256" key="2">
    <source>
        <dbReference type="SAM" id="MobiDB-lite"/>
    </source>
</evidence>
<evidence type="ECO:0000313" key="5">
    <source>
        <dbReference type="Proteomes" id="UP001174694"/>
    </source>
</evidence>
<feature type="region of interest" description="Disordered" evidence="2">
    <location>
        <begin position="55"/>
        <end position="103"/>
    </location>
</feature>
<dbReference type="SUPFAM" id="SSF57701">
    <property type="entry name" value="Zn2/Cys6 DNA-binding domain"/>
    <property type="match status" value="1"/>
</dbReference>
<protein>
    <recommendedName>
        <fullName evidence="3">Zn(2)-C6 fungal-type domain-containing protein</fullName>
    </recommendedName>
</protein>
<feature type="compositionally biased region" description="Polar residues" evidence="2">
    <location>
        <begin position="79"/>
        <end position="93"/>
    </location>
</feature>
<dbReference type="EMBL" id="JANBVO010000008">
    <property type="protein sequence ID" value="KAJ9150205.1"/>
    <property type="molecule type" value="Genomic_DNA"/>
</dbReference>
<dbReference type="PANTHER" id="PTHR47784">
    <property type="entry name" value="STEROL UPTAKE CONTROL PROTEIN 2"/>
    <property type="match status" value="1"/>
</dbReference>
<dbReference type="InterPro" id="IPR001138">
    <property type="entry name" value="Zn2Cys6_DnaBD"/>
</dbReference>
<dbReference type="InterPro" id="IPR036864">
    <property type="entry name" value="Zn2-C6_fun-type_DNA-bd_sf"/>
</dbReference>
<dbReference type="Gene3D" id="4.10.240.10">
    <property type="entry name" value="Zn(2)-C6 fungal-type DNA-binding domain"/>
    <property type="match status" value="1"/>
</dbReference>
<dbReference type="AlphaFoldDB" id="A0AA38RLB9"/>
<dbReference type="InterPro" id="IPR053157">
    <property type="entry name" value="Sterol_Uptake_Regulator"/>
</dbReference>
<accession>A0AA38RLB9</accession>
<name>A0AA38RLB9_9PEZI</name>
<feature type="region of interest" description="Disordered" evidence="2">
    <location>
        <begin position="335"/>
        <end position="376"/>
    </location>
</feature>
<reference evidence="4" key="1">
    <citation type="submission" date="2022-07" db="EMBL/GenBank/DDBJ databases">
        <title>Fungi with potential for degradation of polypropylene.</title>
        <authorList>
            <person name="Gostincar C."/>
        </authorList>
    </citation>
    <scope>NUCLEOTIDE SEQUENCE</scope>
    <source>
        <strain evidence="4">EXF-13308</strain>
    </source>
</reference>
<feature type="domain" description="Zn(2)-C6 fungal-type" evidence="3">
    <location>
        <begin position="13"/>
        <end position="43"/>
    </location>
</feature>
<evidence type="ECO:0000256" key="1">
    <source>
        <dbReference type="ARBA" id="ARBA00023242"/>
    </source>
</evidence>
<dbReference type="SMART" id="SM00066">
    <property type="entry name" value="GAL4"/>
    <property type="match status" value="1"/>
</dbReference>
<dbReference type="CDD" id="cd00067">
    <property type="entry name" value="GAL4"/>
    <property type="match status" value="1"/>
</dbReference>
<dbReference type="Proteomes" id="UP001174694">
    <property type="component" value="Unassembled WGS sequence"/>
</dbReference>
<dbReference type="Pfam" id="PF00172">
    <property type="entry name" value="Zn_clus"/>
    <property type="match status" value="1"/>
</dbReference>
<dbReference type="GO" id="GO:0001228">
    <property type="term" value="F:DNA-binding transcription activator activity, RNA polymerase II-specific"/>
    <property type="evidence" value="ECO:0007669"/>
    <property type="project" value="TreeGrafter"/>
</dbReference>
<evidence type="ECO:0000313" key="4">
    <source>
        <dbReference type="EMBL" id="KAJ9150205.1"/>
    </source>
</evidence>
<gene>
    <name evidence="4" type="ORF">NKR23_g3774</name>
</gene>
<evidence type="ECO:0000259" key="3">
    <source>
        <dbReference type="PROSITE" id="PS50048"/>
    </source>
</evidence>
<organism evidence="4 5">
    <name type="scientific">Pleurostoma richardsiae</name>
    <dbReference type="NCBI Taxonomy" id="41990"/>
    <lineage>
        <taxon>Eukaryota</taxon>
        <taxon>Fungi</taxon>
        <taxon>Dikarya</taxon>
        <taxon>Ascomycota</taxon>
        <taxon>Pezizomycotina</taxon>
        <taxon>Sordariomycetes</taxon>
        <taxon>Sordariomycetidae</taxon>
        <taxon>Calosphaeriales</taxon>
        <taxon>Pleurostomataceae</taxon>
        <taxon>Pleurostoma</taxon>
    </lineage>
</organism>
<proteinExistence type="predicted"/>
<sequence length="491" mass="54246">MPSRRSHTNSHHGCLQCKARRVKCDQTQPSCGRCSKKGQDCTYRHLMSSYDPFQRYAPSTASRNRPPGSPHLRPDESSVSRQQPFSSVPSASSQDHEHPAYSSGQTLVSVPRAVFTPNIEPVTHYLLHHYTTKLASLFDDRTHQPDILPVFHAAINRHVFSSPYVHHSLLTLSALHLASISHPTAALPVRVHGHPFSSTSPSPYLVTALSHKASALAHFRPILGSITPTTCEPALTASSLLVTCAFALPIISRRHGTGEMTEDDPIKALAQIISLFQGAVALFRMGWGWQKRPALDTNTSPVIRQNIVRITQNEAAWPEAEDAVKKIIDAISGLETTPTGQSDSHTPEERTQHIGSGDHWSPAPRQHQPKMGPKTPRKDILIDAALKLRVALRRVAAARGSYNVVIMWHGMVTPAFVGLIRARDPLALILLAHWTITLKETPHVWWTQGWTDWTVRAVWQEVAQGEYAPLMSWALAEAGIPEKEARAASVE</sequence>